<dbReference type="InterPro" id="IPR011009">
    <property type="entry name" value="Kinase-like_dom_sf"/>
</dbReference>
<dbReference type="Gene3D" id="1.10.510.10">
    <property type="entry name" value="Transferase(Phosphotransferase) domain 1"/>
    <property type="match status" value="1"/>
</dbReference>
<reference evidence="1 2" key="1">
    <citation type="submission" date="2019-07" db="EMBL/GenBank/DDBJ databases">
        <title>Whole genome shotgun sequence of Brevifollis gellanilyticus NBRC 108608.</title>
        <authorList>
            <person name="Hosoyama A."/>
            <person name="Uohara A."/>
            <person name="Ohji S."/>
            <person name="Ichikawa N."/>
        </authorList>
    </citation>
    <scope>NUCLEOTIDE SEQUENCE [LARGE SCALE GENOMIC DNA]</scope>
    <source>
        <strain evidence="1 2">NBRC 108608</strain>
    </source>
</reference>
<dbReference type="Pfam" id="PF06293">
    <property type="entry name" value="Kdo"/>
    <property type="match status" value="1"/>
</dbReference>
<gene>
    <name evidence="1" type="ORF">BGE01nite_36710</name>
</gene>
<dbReference type="Proteomes" id="UP000321577">
    <property type="component" value="Unassembled WGS sequence"/>
</dbReference>
<accession>A0A512MCA8</accession>
<protein>
    <recommendedName>
        <fullName evidence="3">LPS kinase</fullName>
    </recommendedName>
</protein>
<comment type="caution">
    <text evidence="1">The sequence shown here is derived from an EMBL/GenBank/DDBJ whole genome shotgun (WGS) entry which is preliminary data.</text>
</comment>
<keyword evidence="2" id="KW-1185">Reference proteome</keyword>
<name>A0A512MCA8_9BACT</name>
<evidence type="ECO:0008006" key="3">
    <source>
        <dbReference type="Google" id="ProtNLM"/>
    </source>
</evidence>
<evidence type="ECO:0000313" key="2">
    <source>
        <dbReference type="Proteomes" id="UP000321577"/>
    </source>
</evidence>
<evidence type="ECO:0000313" key="1">
    <source>
        <dbReference type="EMBL" id="GEP44380.1"/>
    </source>
</evidence>
<dbReference type="AlphaFoldDB" id="A0A512MCA8"/>
<dbReference type="EMBL" id="BKAG01000029">
    <property type="protein sequence ID" value="GEP44380.1"/>
    <property type="molecule type" value="Genomic_DNA"/>
</dbReference>
<sequence length="249" mass="28549">MPAHWLQVGPINWRMHPKAVDYPELESILKEPEKNIISRQRGLFGGKSDFVYHDRLVVKRYNVRQPTDALLDLIRPSKATFAFRKARLLEDLGLPVAAAIASGVAPRRGLIQHCYLVMQRVPGAKTYRTFFSTGGDLEHARTVGTMIGRLHGGGLRHRDLRCENLLEDEQGKFWFIDMEGIRVQLASKPERVIRDLRSLYGNFRRCGVKPAAGVLSTFWRFYLREQPRGNRRAFAAARRELFVPRAKKA</sequence>
<organism evidence="1 2">
    <name type="scientific">Brevifollis gellanilyticus</name>
    <dbReference type="NCBI Taxonomy" id="748831"/>
    <lineage>
        <taxon>Bacteria</taxon>
        <taxon>Pseudomonadati</taxon>
        <taxon>Verrucomicrobiota</taxon>
        <taxon>Verrucomicrobiia</taxon>
        <taxon>Verrucomicrobiales</taxon>
        <taxon>Verrucomicrobiaceae</taxon>
    </lineage>
</organism>
<dbReference type="SUPFAM" id="SSF56112">
    <property type="entry name" value="Protein kinase-like (PK-like)"/>
    <property type="match status" value="1"/>
</dbReference>
<proteinExistence type="predicted"/>